<protein>
    <submittedName>
        <fullName evidence="1">Uncharacterized protein</fullName>
    </submittedName>
</protein>
<dbReference type="Proteomes" id="UP000006728">
    <property type="component" value="Chromosome"/>
</dbReference>
<dbReference type="EMBL" id="AM420293">
    <property type="protein sequence ID" value="CAM06389.1"/>
    <property type="molecule type" value="Genomic_DNA"/>
</dbReference>
<evidence type="ECO:0000313" key="2">
    <source>
        <dbReference type="Proteomes" id="UP000006728"/>
    </source>
</evidence>
<proteinExistence type="predicted"/>
<dbReference type="AlphaFoldDB" id="A4FQR4"/>
<dbReference type="HOGENOM" id="CLU_3332594_0_0_11"/>
<organism evidence="1 2">
    <name type="scientific">Saccharopolyspora erythraea (strain ATCC 11635 / DSM 40517 / JCM 4748 / NBRC 13426 / NCIMB 8594 / NRRL 2338)</name>
    <dbReference type="NCBI Taxonomy" id="405948"/>
    <lineage>
        <taxon>Bacteria</taxon>
        <taxon>Bacillati</taxon>
        <taxon>Actinomycetota</taxon>
        <taxon>Actinomycetes</taxon>
        <taxon>Pseudonocardiales</taxon>
        <taxon>Pseudonocardiaceae</taxon>
        <taxon>Saccharopolyspora</taxon>
    </lineage>
</organism>
<name>A4FQR4_SACEN</name>
<evidence type="ECO:0000313" key="1">
    <source>
        <dbReference type="EMBL" id="CAM06389.1"/>
    </source>
</evidence>
<accession>A4FQR4</accession>
<sequence>MDALAILLPAVVAGLAFALDGTLLVTWWRGNLDRPTTH</sequence>
<keyword evidence="2" id="KW-1185">Reference proteome</keyword>
<reference evidence="1 2" key="1">
    <citation type="journal article" date="2007" name="Nat. Biotechnol.">
        <title>Complete genome sequence of the erythromycin-producing bacterium Saccharopolyspora erythraea NRRL23338.</title>
        <authorList>
            <person name="Oliynyk M."/>
            <person name="Samborskyy M."/>
            <person name="Lester J.B."/>
            <person name="Mironenko T."/>
            <person name="Scott N."/>
            <person name="Dickens S."/>
            <person name="Haydock S.F."/>
            <person name="Leadlay P.F."/>
        </authorList>
    </citation>
    <scope>NUCLEOTIDE SEQUENCE [LARGE SCALE GENOMIC DNA]</scope>
    <source>
        <strain evidence="2">ATCC 11635 / DSM 40517 / JCM 4748 / NBRC 13426 / NCIMB 8594 / NRRL 2338</strain>
    </source>
</reference>
<dbReference type="KEGG" id="sen:SACE_7231"/>
<gene>
    <name evidence="1" type="ordered locus">SACE_7231</name>
</gene>